<evidence type="ECO:0000256" key="6">
    <source>
        <dbReference type="ARBA" id="ARBA00023136"/>
    </source>
</evidence>
<accession>A0A6I4NP22</accession>
<feature type="transmembrane region" description="Helical" evidence="7">
    <location>
        <begin position="84"/>
        <end position="105"/>
    </location>
</feature>
<evidence type="ECO:0000313" key="10">
    <source>
        <dbReference type="Proteomes" id="UP000471501"/>
    </source>
</evidence>
<keyword evidence="5 7" id="KW-1133">Transmembrane helix</keyword>
<dbReference type="GO" id="GO:0005886">
    <property type="term" value="C:plasma membrane"/>
    <property type="evidence" value="ECO:0007669"/>
    <property type="project" value="UniProtKB-SubCell"/>
</dbReference>
<feature type="transmembrane region" description="Helical" evidence="7">
    <location>
        <begin position="306"/>
        <end position="323"/>
    </location>
</feature>
<feature type="transmembrane region" description="Helical" evidence="7">
    <location>
        <begin position="117"/>
        <end position="138"/>
    </location>
</feature>
<keyword evidence="10" id="KW-1185">Reference proteome</keyword>
<keyword evidence="6 7" id="KW-0472">Membrane</keyword>
<feature type="transmembrane region" description="Helical" evidence="7">
    <location>
        <begin position="184"/>
        <end position="203"/>
    </location>
</feature>
<protein>
    <submittedName>
        <fullName evidence="9">MFS transporter</fullName>
    </submittedName>
</protein>
<dbReference type="GO" id="GO:0022857">
    <property type="term" value="F:transmembrane transporter activity"/>
    <property type="evidence" value="ECO:0007669"/>
    <property type="project" value="InterPro"/>
</dbReference>
<feature type="transmembrane region" description="Helical" evidence="7">
    <location>
        <begin position="471"/>
        <end position="489"/>
    </location>
</feature>
<feature type="domain" description="Major facilitator superfamily (MFS) profile" evidence="8">
    <location>
        <begin position="12"/>
        <end position="497"/>
    </location>
</feature>
<dbReference type="InterPro" id="IPR020846">
    <property type="entry name" value="MFS_dom"/>
</dbReference>
<dbReference type="CDD" id="cd17369">
    <property type="entry name" value="MFS_ShiA_like"/>
    <property type="match status" value="1"/>
</dbReference>
<dbReference type="EMBL" id="WSTB01000004">
    <property type="protein sequence ID" value="MWB94325.1"/>
    <property type="molecule type" value="Genomic_DNA"/>
</dbReference>
<comment type="subcellular location">
    <subcellularLocation>
        <location evidence="1">Cell membrane</location>
        <topology evidence="1">Multi-pass membrane protein</topology>
    </subcellularLocation>
</comment>
<evidence type="ECO:0000256" key="3">
    <source>
        <dbReference type="ARBA" id="ARBA00022475"/>
    </source>
</evidence>
<feature type="transmembrane region" description="Helical" evidence="7">
    <location>
        <begin position="280"/>
        <end position="299"/>
    </location>
</feature>
<dbReference type="PANTHER" id="PTHR43045:SF7">
    <property type="entry name" value="MAJOR FACILITATOR SUPERFAMILY TRANSPORTER"/>
    <property type="match status" value="1"/>
</dbReference>
<feature type="transmembrane region" description="Helical" evidence="7">
    <location>
        <begin position="48"/>
        <end position="72"/>
    </location>
</feature>
<evidence type="ECO:0000256" key="7">
    <source>
        <dbReference type="SAM" id="Phobius"/>
    </source>
</evidence>
<gene>
    <name evidence="9" type="ORF">GON26_08120</name>
</gene>
<evidence type="ECO:0000256" key="4">
    <source>
        <dbReference type="ARBA" id="ARBA00022692"/>
    </source>
</evidence>
<comment type="caution">
    <text evidence="9">The sequence shown here is derived from an EMBL/GenBank/DDBJ whole genome shotgun (WGS) entry which is preliminary data.</text>
</comment>
<name>A0A6I4NP22_9FLAO</name>
<keyword evidence="3" id="KW-1003">Cell membrane</keyword>
<proteinExistence type="predicted"/>
<dbReference type="PROSITE" id="PS00217">
    <property type="entry name" value="SUGAR_TRANSPORT_2"/>
    <property type="match status" value="1"/>
</dbReference>
<keyword evidence="2" id="KW-0813">Transport</keyword>
<evidence type="ECO:0000259" key="8">
    <source>
        <dbReference type="PROSITE" id="PS50850"/>
    </source>
</evidence>
<dbReference type="FunFam" id="1.20.1250.20:FF:000001">
    <property type="entry name" value="Dicarboxylate MFS transporter"/>
    <property type="match status" value="1"/>
</dbReference>
<dbReference type="InterPro" id="IPR036259">
    <property type="entry name" value="MFS_trans_sf"/>
</dbReference>
<feature type="transmembrane region" description="Helical" evidence="7">
    <location>
        <begin position="239"/>
        <end position="260"/>
    </location>
</feature>
<evidence type="ECO:0000313" key="9">
    <source>
        <dbReference type="EMBL" id="MWB94325.1"/>
    </source>
</evidence>
<evidence type="ECO:0000256" key="1">
    <source>
        <dbReference type="ARBA" id="ARBA00004651"/>
    </source>
</evidence>
<evidence type="ECO:0000256" key="5">
    <source>
        <dbReference type="ARBA" id="ARBA00022989"/>
    </source>
</evidence>
<keyword evidence="4 7" id="KW-0812">Transmembrane</keyword>
<dbReference type="Pfam" id="PF00083">
    <property type="entry name" value="Sugar_tr"/>
    <property type="match status" value="1"/>
</dbReference>
<evidence type="ECO:0000256" key="2">
    <source>
        <dbReference type="ARBA" id="ARBA00022448"/>
    </source>
</evidence>
<dbReference type="PROSITE" id="PS50850">
    <property type="entry name" value="MFS"/>
    <property type="match status" value="1"/>
</dbReference>
<dbReference type="InterPro" id="IPR005828">
    <property type="entry name" value="MFS_sugar_transport-like"/>
</dbReference>
<dbReference type="Proteomes" id="UP000471501">
    <property type="component" value="Unassembled WGS sequence"/>
</dbReference>
<feature type="transmembrane region" description="Helical" evidence="7">
    <location>
        <begin position="150"/>
        <end position="172"/>
    </location>
</feature>
<feature type="transmembrane region" description="Helical" evidence="7">
    <location>
        <begin position="395"/>
        <end position="420"/>
    </location>
</feature>
<dbReference type="RefSeq" id="WP_160374332.1">
    <property type="nucleotide sequence ID" value="NZ_WSTB01000004.1"/>
</dbReference>
<dbReference type="SUPFAM" id="SSF103473">
    <property type="entry name" value="MFS general substrate transporter"/>
    <property type="match status" value="1"/>
</dbReference>
<reference evidence="9 10" key="1">
    <citation type="submission" date="2019-12" db="EMBL/GenBank/DDBJ databases">
        <authorList>
            <person name="Kim Y.S."/>
        </authorList>
    </citation>
    <scope>NUCLEOTIDE SEQUENCE [LARGE SCALE GENOMIC DNA]</scope>
    <source>
        <strain evidence="9 10">GA093</strain>
    </source>
</reference>
<dbReference type="InterPro" id="IPR005829">
    <property type="entry name" value="Sugar_transporter_CS"/>
</dbReference>
<dbReference type="Gene3D" id="1.20.1250.20">
    <property type="entry name" value="MFS general substrate transporter like domains"/>
    <property type="match status" value="2"/>
</dbReference>
<dbReference type="PANTHER" id="PTHR43045">
    <property type="entry name" value="SHIKIMATE TRANSPORTER"/>
    <property type="match status" value="1"/>
</dbReference>
<feature type="transmembrane region" description="Helical" evidence="7">
    <location>
        <begin position="21"/>
        <end position="42"/>
    </location>
</feature>
<feature type="transmembrane region" description="Helical" evidence="7">
    <location>
        <begin position="432"/>
        <end position="451"/>
    </location>
</feature>
<dbReference type="AlphaFoldDB" id="A0A6I4NP22"/>
<organism evidence="9 10">
    <name type="scientific">Flavobacterium hydrocarbonoxydans</name>
    <dbReference type="NCBI Taxonomy" id="2683249"/>
    <lineage>
        <taxon>Bacteria</taxon>
        <taxon>Pseudomonadati</taxon>
        <taxon>Bacteroidota</taxon>
        <taxon>Flavobacteriia</taxon>
        <taxon>Flavobacteriales</taxon>
        <taxon>Flavobacteriaceae</taxon>
        <taxon>Flavobacterium</taxon>
    </lineage>
</organism>
<sequence length="498" mass="55542">MSKDSTKGIWKVISASSMGTMIEWYDFYIFGSLAVVISTKFFPSDNPTAAFLSTLATFAAGFVVRPFGALFFGRLGDIIGRKYTFMATLLLMGGSTFLIGCIPSYDTIGFMAPVLVLLLRLLQGLALGGEYGGAATYVAEHSPAGQKGYWTSWIQTTATVGLFISLMVILATKNILTPEDFDTWGWRVPFWVSIVMVGVSYLIRKNMDESPVFAKAKKEGTTSANPLKESFGNRYNLKFVLLALFGATMGQGVVWYTGQFYAMSFMKTVMNIDSSQVDELLGIALLLGTPFFIVFGWLSDKVGRKYIMLGGMLLAILLYRPIYRTMYETTDLALKTELLSETKQNLEINKDKDSIYTTQKTYNDGTFLIEKKTHFAHKKEPQITKSITINLQDKWALIFLVFVQVLFVTMVYGPIAAFLVEMFPTKIRYTSMSLPYHVGNGIFGGLLPAISTYFVTHAKASGKSDYYLDGLWYPIIIASVCFVIGLIYIDNKNKTTHL</sequence>